<dbReference type="InterPro" id="IPR002492">
    <property type="entry name" value="Transposase_Tc1-like"/>
</dbReference>
<evidence type="ECO:0000259" key="2">
    <source>
        <dbReference type="PROSITE" id="PS51063"/>
    </source>
</evidence>
<keyword evidence="4" id="KW-1185">Reference proteome</keyword>
<accession>A0ABQ8T7D2</accession>
<dbReference type="EMBL" id="JAJSOF020000015">
    <property type="protein sequence ID" value="KAJ4441886.1"/>
    <property type="molecule type" value="Genomic_DNA"/>
</dbReference>
<gene>
    <name evidence="3" type="ORF">ANN_11746</name>
</gene>
<protein>
    <recommendedName>
        <fullName evidence="2">HTH crp-type domain-containing protein</fullName>
    </recommendedName>
</protein>
<comment type="caution">
    <text evidence="3">The sequence shown here is derived from an EMBL/GenBank/DDBJ whole genome shotgun (WGS) entry which is preliminary data.</text>
</comment>
<evidence type="ECO:0000313" key="3">
    <source>
        <dbReference type="EMBL" id="KAJ4441886.1"/>
    </source>
</evidence>
<dbReference type="Gene3D" id="3.30.420.10">
    <property type="entry name" value="Ribonuclease H-like superfamily/Ribonuclease H"/>
    <property type="match status" value="1"/>
</dbReference>
<evidence type="ECO:0000313" key="4">
    <source>
        <dbReference type="Proteomes" id="UP001148838"/>
    </source>
</evidence>
<dbReference type="InterPro" id="IPR036397">
    <property type="entry name" value="RNaseH_sf"/>
</dbReference>
<dbReference type="SUPFAM" id="SSF46689">
    <property type="entry name" value="Homeodomain-like"/>
    <property type="match status" value="1"/>
</dbReference>
<dbReference type="InterPro" id="IPR009057">
    <property type="entry name" value="Homeodomain-like_sf"/>
</dbReference>
<reference evidence="3 4" key="1">
    <citation type="journal article" date="2022" name="Allergy">
        <title>Genome assembly and annotation of Periplaneta americana reveal a comprehensive cockroach allergen profile.</title>
        <authorList>
            <person name="Wang L."/>
            <person name="Xiong Q."/>
            <person name="Saelim N."/>
            <person name="Wang L."/>
            <person name="Nong W."/>
            <person name="Wan A.T."/>
            <person name="Shi M."/>
            <person name="Liu X."/>
            <person name="Cao Q."/>
            <person name="Hui J.H.L."/>
            <person name="Sookrung N."/>
            <person name="Leung T.F."/>
            <person name="Tungtrongchitr A."/>
            <person name="Tsui S.K.W."/>
        </authorList>
    </citation>
    <scope>NUCLEOTIDE SEQUENCE [LARGE SCALE GENOMIC DNA]</scope>
    <source>
        <strain evidence="3">PWHHKU_190912</strain>
    </source>
</reference>
<dbReference type="InterPro" id="IPR012318">
    <property type="entry name" value="HTH_CRP"/>
</dbReference>
<proteinExistence type="predicted"/>
<organism evidence="3 4">
    <name type="scientific">Periplaneta americana</name>
    <name type="common">American cockroach</name>
    <name type="synonym">Blatta americana</name>
    <dbReference type="NCBI Taxonomy" id="6978"/>
    <lineage>
        <taxon>Eukaryota</taxon>
        <taxon>Metazoa</taxon>
        <taxon>Ecdysozoa</taxon>
        <taxon>Arthropoda</taxon>
        <taxon>Hexapoda</taxon>
        <taxon>Insecta</taxon>
        <taxon>Pterygota</taxon>
        <taxon>Neoptera</taxon>
        <taxon>Polyneoptera</taxon>
        <taxon>Dictyoptera</taxon>
        <taxon>Blattodea</taxon>
        <taxon>Blattoidea</taxon>
        <taxon>Blattidae</taxon>
        <taxon>Blattinae</taxon>
        <taxon>Periplaneta</taxon>
    </lineage>
</organism>
<feature type="non-terminal residue" evidence="3">
    <location>
        <position position="1"/>
    </location>
</feature>
<dbReference type="Proteomes" id="UP001148838">
    <property type="component" value="Unassembled WGS sequence"/>
</dbReference>
<dbReference type="Pfam" id="PF01498">
    <property type="entry name" value="HTH_Tnp_Tc3_2"/>
    <property type="match status" value="1"/>
</dbReference>
<feature type="domain" description="HTH crp-type" evidence="2">
    <location>
        <begin position="1"/>
        <end position="53"/>
    </location>
</feature>
<name>A0ABQ8T7D2_PERAM</name>
<evidence type="ECO:0000256" key="1">
    <source>
        <dbReference type="ARBA" id="ARBA00004123"/>
    </source>
</evidence>
<dbReference type="PROSITE" id="PS51063">
    <property type="entry name" value="HTH_CRP_2"/>
    <property type="match status" value="1"/>
</dbReference>
<sequence length="205" mass="23318">VDTADLIGTTQSVISRVLSRFRETGLVTRRPGGGSNRKTTPRQDRHIIIQPRRTPFATARHMQQDLQNATGLLVSDQTIRNRLWEEGLTSYRPLRSLALEPIHCRQRLAWVNHRIEEGILCGNVLFTDESRYCLFNDNRLVPYGGGGVMVWTGVSLGWRTELHIADGTLRGQRYAEEIVRESISNRPDVVGQENFVFLDDNARAH</sequence>
<comment type="subcellular location">
    <subcellularLocation>
        <location evidence="1">Nucleus</location>
    </subcellularLocation>
</comment>